<accession>A0A4R6VKX4</accession>
<dbReference type="OrthoDB" id="9935769at2"/>
<gene>
    <name evidence="2" type="ORF">ATL17_2336</name>
</gene>
<sequence>MFKSTRLAVLLLAPFALSACVSLSTIGTIQTMSKLDVVNDPIEDMVFAVEADSSLKPVTEKTFFVFSLTPEGGKTQKTYVGLRKAEAGEIPGANMNVPAGQNLHVFVFPDVEKSKLKTIQAEVRRLKSEKIQGSLAIGVEPEFCRTTPQIASNSKFSIYVARNQTETLMPLLADMKVKELEAKGGPNFLAPCK</sequence>
<dbReference type="AlphaFoldDB" id="A0A4R6VKX4"/>
<reference evidence="2 3" key="1">
    <citation type="submission" date="2019-03" db="EMBL/GenBank/DDBJ databases">
        <title>Genomic Encyclopedia of Type Strains, Phase III (KMG-III): the genomes of soil and plant-associated and newly described type strains.</title>
        <authorList>
            <person name="Whitman W."/>
        </authorList>
    </citation>
    <scope>NUCLEOTIDE SEQUENCE [LARGE SCALE GENOMIC DNA]</scope>
    <source>
        <strain evidence="2 3">CGMCC 1.7002</strain>
    </source>
</reference>
<comment type="caution">
    <text evidence="2">The sequence shown here is derived from an EMBL/GenBank/DDBJ whole genome shotgun (WGS) entry which is preliminary data.</text>
</comment>
<organism evidence="2 3">
    <name type="scientific">Maritalea mobilis</name>
    <dbReference type="NCBI Taxonomy" id="483324"/>
    <lineage>
        <taxon>Bacteria</taxon>
        <taxon>Pseudomonadati</taxon>
        <taxon>Pseudomonadota</taxon>
        <taxon>Alphaproteobacteria</taxon>
        <taxon>Hyphomicrobiales</taxon>
        <taxon>Devosiaceae</taxon>
        <taxon>Maritalea</taxon>
    </lineage>
</organism>
<dbReference type="EMBL" id="SNYR01000002">
    <property type="protein sequence ID" value="TDQ64319.1"/>
    <property type="molecule type" value="Genomic_DNA"/>
</dbReference>
<dbReference type="PROSITE" id="PS51257">
    <property type="entry name" value="PROKAR_LIPOPROTEIN"/>
    <property type="match status" value="1"/>
</dbReference>
<feature type="signal peptide" evidence="1">
    <location>
        <begin position="1"/>
        <end position="18"/>
    </location>
</feature>
<proteinExistence type="predicted"/>
<evidence type="ECO:0000313" key="3">
    <source>
        <dbReference type="Proteomes" id="UP000295391"/>
    </source>
</evidence>
<keyword evidence="1" id="KW-0732">Signal</keyword>
<evidence type="ECO:0000256" key="1">
    <source>
        <dbReference type="SAM" id="SignalP"/>
    </source>
</evidence>
<dbReference type="Proteomes" id="UP000295391">
    <property type="component" value="Unassembled WGS sequence"/>
</dbReference>
<evidence type="ECO:0008006" key="4">
    <source>
        <dbReference type="Google" id="ProtNLM"/>
    </source>
</evidence>
<evidence type="ECO:0000313" key="2">
    <source>
        <dbReference type="EMBL" id="TDQ64319.1"/>
    </source>
</evidence>
<keyword evidence="3" id="KW-1185">Reference proteome</keyword>
<feature type="chain" id="PRO_5021016134" description="Lipoprotein" evidence="1">
    <location>
        <begin position="19"/>
        <end position="193"/>
    </location>
</feature>
<protein>
    <recommendedName>
        <fullName evidence="4">Lipoprotein</fullName>
    </recommendedName>
</protein>
<dbReference type="RefSeq" id="WP_133572931.1">
    <property type="nucleotide sequence ID" value="NZ_SNYR01000002.1"/>
</dbReference>
<name>A0A4R6VKX4_9HYPH</name>